<dbReference type="PIRSF" id="PIRSF017082">
    <property type="entry name" value="YflP"/>
    <property type="match status" value="1"/>
</dbReference>
<dbReference type="OrthoDB" id="8648833at2"/>
<feature type="signal peptide" evidence="2">
    <location>
        <begin position="1"/>
        <end position="26"/>
    </location>
</feature>
<protein>
    <submittedName>
        <fullName evidence="3">ABC transporter substrate-binding protein</fullName>
    </submittedName>
</protein>
<dbReference type="Proteomes" id="UP000217005">
    <property type="component" value="Unassembled WGS sequence"/>
</dbReference>
<comment type="similarity">
    <text evidence="1">Belongs to the UPF0065 (bug) family.</text>
</comment>
<dbReference type="PANTHER" id="PTHR42928:SF5">
    <property type="entry name" value="BLR1237 PROTEIN"/>
    <property type="match status" value="1"/>
</dbReference>
<dbReference type="InterPro" id="IPR005064">
    <property type="entry name" value="BUG"/>
</dbReference>
<evidence type="ECO:0000256" key="1">
    <source>
        <dbReference type="ARBA" id="ARBA00006987"/>
    </source>
</evidence>
<dbReference type="CDD" id="cd13578">
    <property type="entry name" value="PBP2_Bug27"/>
    <property type="match status" value="1"/>
</dbReference>
<dbReference type="Pfam" id="PF03401">
    <property type="entry name" value="TctC"/>
    <property type="match status" value="1"/>
</dbReference>
<dbReference type="PANTHER" id="PTHR42928">
    <property type="entry name" value="TRICARBOXYLATE-BINDING PROTEIN"/>
    <property type="match status" value="1"/>
</dbReference>
<dbReference type="InterPro" id="IPR042100">
    <property type="entry name" value="Bug_dom1"/>
</dbReference>
<organism evidence="3 4">
    <name type="scientific">Bordetella genomosp. 1</name>
    <dbReference type="NCBI Taxonomy" id="1395607"/>
    <lineage>
        <taxon>Bacteria</taxon>
        <taxon>Pseudomonadati</taxon>
        <taxon>Pseudomonadota</taxon>
        <taxon>Betaproteobacteria</taxon>
        <taxon>Burkholderiales</taxon>
        <taxon>Alcaligenaceae</taxon>
        <taxon>Bordetella</taxon>
    </lineage>
</organism>
<dbReference type="RefSeq" id="WP_094828173.1">
    <property type="nucleotide sequence ID" value="NZ_NEVL01000004.1"/>
</dbReference>
<sequence length="324" mass="34361">MTRKLFRRAALCAAFIGTLASAPAFADYPTRPVTVVVSFAPGGMTDIVARMLSAELGKKLGQTFVVENRPGAAGQVGTEMVARQKNDGYTLLISATGHVIGPAVNDKVHYDPIKDVATISILARAPNLLVVNAGLPVHDIKEFLAWGKQQKGVPYGSAGFGGSTHLGGEWLKKITGIPMEHIPYKGASPATNAVVSGELKVAVQDSMSVAAFIKSGQLRPIGTVSAERSKLFPNLPTFAESGVKGLDVYTWLGFYAPAGTDPAIIAKLNAATNEIMNSPEMVERLTAQNSETLGRMTPQQAADFVARETAKWKKVVQTTGVKVK</sequence>
<evidence type="ECO:0000313" key="3">
    <source>
        <dbReference type="EMBL" id="OZI33178.1"/>
    </source>
</evidence>
<dbReference type="EMBL" id="NEVL01000004">
    <property type="protein sequence ID" value="OZI33178.1"/>
    <property type="molecule type" value="Genomic_DNA"/>
</dbReference>
<evidence type="ECO:0000313" key="4">
    <source>
        <dbReference type="Proteomes" id="UP000217005"/>
    </source>
</evidence>
<dbReference type="Gene3D" id="3.40.190.10">
    <property type="entry name" value="Periplasmic binding protein-like II"/>
    <property type="match status" value="1"/>
</dbReference>
<feature type="chain" id="PRO_5013238162" evidence="2">
    <location>
        <begin position="27"/>
        <end position="324"/>
    </location>
</feature>
<dbReference type="AlphaFoldDB" id="A0A261S729"/>
<name>A0A261S729_9BORD</name>
<comment type="caution">
    <text evidence="3">The sequence shown here is derived from an EMBL/GenBank/DDBJ whole genome shotgun (WGS) entry which is preliminary data.</text>
</comment>
<proteinExistence type="inferred from homology"/>
<evidence type="ECO:0000256" key="2">
    <source>
        <dbReference type="SAM" id="SignalP"/>
    </source>
</evidence>
<accession>A0A261S729</accession>
<dbReference type="SUPFAM" id="SSF53850">
    <property type="entry name" value="Periplasmic binding protein-like II"/>
    <property type="match status" value="1"/>
</dbReference>
<gene>
    <name evidence="3" type="ORF">CEG14_20260</name>
</gene>
<keyword evidence="2" id="KW-0732">Signal</keyword>
<dbReference type="Gene3D" id="3.40.190.150">
    <property type="entry name" value="Bordetella uptake gene, domain 1"/>
    <property type="match status" value="1"/>
</dbReference>
<reference evidence="3 4" key="1">
    <citation type="submission" date="2017-05" db="EMBL/GenBank/DDBJ databases">
        <title>Complete and WGS of Bordetella genogroups.</title>
        <authorList>
            <person name="Spilker T."/>
            <person name="LiPuma J."/>
        </authorList>
    </citation>
    <scope>NUCLEOTIDE SEQUENCE [LARGE SCALE GENOMIC DNA]</scope>
    <source>
        <strain evidence="3 4">AU17610</strain>
    </source>
</reference>